<comment type="caution">
    <text evidence="2">The sequence shown here is derived from an EMBL/GenBank/DDBJ whole genome shotgun (WGS) entry which is preliminary data.</text>
</comment>
<organism evidence="2 3">
    <name type="scientific">Oculimacula yallundae</name>
    <dbReference type="NCBI Taxonomy" id="86028"/>
    <lineage>
        <taxon>Eukaryota</taxon>
        <taxon>Fungi</taxon>
        <taxon>Dikarya</taxon>
        <taxon>Ascomycota</taxon>
        <taxon>Pezizomycotina</taxon>
        <taxon>Leotiomycetes</taxon>
        <taxon>Helotiales</taxon>
        <taxon>Ploettnerulaceae</taxon>
        <taxon>Oculimacula</taxon>
    </lineage>
</organism>
<dbReference type="EMBL" id="JAZHXI010000003">
    <property type="protein sequence ID" value="KAL2073271.1"/>
    <property type="molecule type" value="Genomic_DNA"/>
</dbReference>
<feature type="compositionally biased region" description="Basic residues" evidence="1">
    <location>
        <begin position="10"/>
        <end position="20"/>
    </location>
</feature>
<accession>A0ABR4CTK2</accession>
<proteinExistence type="predicted"/>
<evidence type="ECO:0000256" key="1">
    <source>
        <dbReference type="SAM" id="MobiDB-lite"/>
    </source>
</evidence>
<gene>
    <name evidence="2" type="ORF">VTL71DRAFT_10595</name>
</gene>
<keyword evidence="3" id="KW-1185">Reference proteome</keyword>
<feature type="region of interest" description="Disordered" evidence="1">
    <location>
        <begin position="1"/>
        <end position="20"/>
    </location>
</feature>
<name>A0ABR4CTK2_9HELO</name>
<sequence>MGKANPCHQKERKGRNSYRSHIQHTYAPRLMKNAGRSLHQSNSSHLITCRTNAFLMTQKTLILTTIPTVHVHITPVNAKQVYW</sequence>
<dbReference type="Proteomes" id="UP001595075">
    <property type="component" value="Unassembled WGS sequence"/>
</dbReference>
<reference evidence="2 3" key="1">
    <citation type="journal article" date="2024" name="Commun. Biol.">
        <title>Comparative genomic analysis of thermophilic fungi reveals convergent evolutionary adaptations and gene losses.</title>
        <authorList>
            <person name="Steindorff A.S."/>
            <person name="Aguilar-Pontes M.V."/>
            <person name="Robinson A.J."/>
            <person name="Andreopoulos B."/>
            <person name="LaButti K."/>
            <person name="Kuo A."/>
            <person name="Mondo S."/>
            <person name="Riley R."/>
            <person name="Otillar R."/>
            <person name="Haridas S."/>
            <person name="Lipzen A."/>
            <person name="Grimwood J."/>
            <person name="Schmutz J."/>
            <person name="Clum A."/>
            <person name="Reid I.D."/>
            <person name="Moisan M.C."/>
            <person name="Butler G."/>
            <person name="Nguyen T.T.M."/>
            <person name="Dewar K."/>
            <person name="Conant G."/>
            <person name="Drula E."/>
            <person name="Henrissat B."/>
            <person name="Hansel C."/>
            <person name="Singer S."/>
            <person name="Hutchinson M.I."/>
            <person name="de Vries R.P."/>
            <person name="Natvig D.O."/>
            <person name="Powell A.J."/>
            <person name="Tsang A."/>
            <person name="Grigoriev I.V."/>
        </authorList>
    </citation>
    <scope>NUCLEOTIDE SEQUENCE [LARGE SCALE GENOMIC DNA]</scope>
    <source>
        <strain evidence="2 3">CBS 494.80</strain>
    </source>
</reference>
<protein>
    <submittedName>
        <fullName evidence="2">Uncharacterized protein</fullName>
    </submittedName>
</protein>
<evidence type="ECO:0000313" key="2">
    <source>
        <dbReference type="EMBL" id="KAL2073271.1"/>
    </source>
</evidence>
<evidence type="ECO:0000313" key="3">
    <source>
        <dbReference type="Proteomes" id="UP001595075"/>
    </source>
</evidence>